<feature type="transmembrane region" description="Helical" evidence="8">
    <location>
        <begin position="340"/>
        <end position="365"/>
    </location>
</feature>
<proteinExistence type="inferred from homology"/>
<evidence type="ECO:0000256" key="7">
    <source>
        <dbReference type="ARBA" id="ARBA00023136"/>
    </source>
</evidence>
<evidence type="ECO:0000256" key="2">
    <source>
        <dbReference type="ARBA" id="ARBA00009617"/>
    </source>
</evidence>
<dbReference type="InterPro" id="IPR039672">
    <property type="entry name" value="MFS_2"/>
</dbReference>
<dbReference type="NCBIfam" id="TIGR00792">
    <property type="entry name" value="gph"/>
    <property type="match status" value="1"/>
</dbReference>
<dbReference type="SUPFAM" id="SSF103473">
    <property type="entry name" value="MFS general substrate transporter"/>
    <property type="match status" value="1"/>
</dbReference>
<dbReference type="eggNOG" id="COG2211">
    <property type="taxonomic scope" value="Bacteria"/>
</dbReference>
<feature type="transmembrane region" description="Helical" evidence="8">
    <location>
        <begin position="169"/>
        <end position="191"/>
    </location>
</feature>
<name>A0A0H3KY58_PANAA</name>
<comment type="subcellular location">
    <subcellularLocation>
        <location evidence="1">Cell membrane</location>
        <topology evidence="1">Multi-pass membrane protein</topology>
    </subcellularLocation>
</comment>
<dbReference type="PROSITE" id="PS00872">
    <property type="entry name" value="NA_GALACTOSIDE_SYMP"/>
    <property type="match status" value="1"/>
</dbReference>
<keyword evidence="6 8" id="KW-1133">Transmembrane helix</keyword>
<dbReference type="GO" id="GO:0015293">
    <property type="term" value="F:symporter activity"/>
    <property type="evidence" value="ECO:0007669"/>
    <property type="project" value="InterPro"/>
</dbReference>
<feature type="transmembrane region" description="Helical" evidence="8">
    <location>
        <begin position="317"/>
        <end position="334"/>
    </location>
</feature>
<evidence type="ECO:0000313" key="9">
    <source>
        <dbReference type="EMBL" id="BAK11968.1"/>
    </source>
</evidence>
<dbReference type="GO" id="GO:0006814">
    <property type="term" value="P:sodium ion transport"/>
    <property type="evidence" value="ECO:0007669"/>
    <property type="project" value="InterPro"/>
</dbReference>
<evidence type="ECO:0000256" key="8">
    <source>
        <dbReference type="SAM" id="Phobius"/>
    </source>
</evidence>
<dbReference type="InterPro" id="IPR018043">
    <property type="entry name" value="Na/Gal_symport_CS"/>
</dbReference>
<keyword evidence="4" id="KW-1003">Cell membrane</keyword>
<dbReference type="PATRIC" id="fig|932677.3.peg.2198"/>
<feature type="transmembrane region" description="Helical" evidence="8">
    <location>
        <begin position="56"/>
        <end position="78"/>
    </location>
</feature>
<protein>
    <submittedName>
        <fullName evidence="9">Inner membrane symporter YicJ</fullName>
    </submittedName>
</protein>
<sequence length="467" mass="51564">MKTHTISSSHPGGRVQSARSGRVGFIEKAGFGAGDAACNMLFNPITMFLSFFYTDIFGLAPGVVATIFLVVRFADAVFDPFYGAYIDKTATRWGRFRPWIIGFAVPFAISCMVMFYTPDLQGHAKVMYAFITYLILSLLYSGVNIPYCSLGGVITTNAQERVSCQQFRFMGAGLASLFCTLTLLPMVAFFGNGNRQIGFFWVITIFAIISLFLFVFCVATTRERITPKSNAGESIFTIIRQITKNDQWVVCVFAMFLDCIPSFVRGAACIYFAKYVMGLNDYYATLFLSTGIVAGILGSYITPFFTNRWCKVQVYQACKAIALAMSVVFFFLPAQNVVLVFGWFFILSVIHQIGAPILWSFIGDVDDYGDWKTGKRLSGICASGNLFSLKIALAVSGAIVGAVLSVTGYQANIAVQSSRAIAGIYALMVWIPVVGYLLSVWLVRSRYILTTAKMKTIEDDLFSTHPE</sequence>
<dbReference type="CDD" id="cd17332">
    <property type="entry name" value="MFS_MelB_like"/>
    <property type="match status" value="1"/>
</dbReference>
<dbReference type="HOGENOM" id="CLU_027408_0_2_6"/>
<evidence type="ECO:0000256" key="5">
    <source>
        <dbReference type="ARBA" id="ARBA00022692"/>
    </source>
</evidence>
<dbReference type="Pfam" id="PF13347">
    <property type="entry name" value="MFS_2"/>
    <property type="match status" value="1"/>
</dbReference>
<dbReference type="AlphaFoldDB" id="A0A0H3KY58"/>
<accession>A0A0H3KY58</accession>
<feature type="transmembrane region" description="Helical" evidence="8">
    <location>
        <begin position="285"/>
        <end position="305"/>
    </location>
</feature>
<evidence type="ECO:0000256" key="3">
    <source>
        <dbReference type="ARBA" id="ARBA00022448"/>
    </source>
</evidence>
<feature type="transmembrane region" description="Helical" evidence="8">
    <location>
        <begin position="386"/>
        <end position="409"/>
    </location>
</feature>
<dbReference type="Gene3D" id="1.20.1250.20">
    <property type="entry name" value="MFS general substrate transporter like domains"/>
    <property type="match status" value="1"/>
</dbReference>
<dbReference type="RefSeq" id="WP_014594146.1">
    <property type="nucleotide sequence ID" value="NC_017531.2"/>
</dbReference>
<dbReference type="Proteomes" id="UP000006690">
    <property type="component" value="Chromosome"/>
</dbReference>
<comment type="similarity">
    <text evidence="2">Belongs to the sodium:galactoside symporter (TC 2.A.2) family.</text>
</comment>
<feature type="transmembrane region" description="Helical" evidence="8">
    <location>
        <begin position="248"/>
        <end position="273"/>
    </location>
</feature>
<feature type="transmembrane region" description="Helical" evidence="8">
    <location>
        <begin position="128"/>
        <end position="148"/>
    </location>
</feature>
<gene>
    <name evidence="9" type="primary">yicJ</name>
    <name evidence="9" type="ordered locus">PAJ_1888</name>
</gene>
<keyword evidence="3" id="KW-0813">Transport</keyword>
<dbReference type="InterPro" id="IPR001927">
    <property type="entry name" value="Na/Gal_symport"/>
</dbReference>
<feature type="transmembrane region" description="Helical" evidence="8">
    <location>
        <begin position="99"/>
        <end position="116"/>
    </location>
</feature>
<reference evidence="10" key="1">
    <citation type="journal article" date="2012" name="Appl. Microbiol. Biotechnol.">
        <title>The complete genome sequence of Pantoea ananatis AJ13355, an organism with great biotechnological potential.</title>
        <authorList>
            <person name="Hara Y."/>
            <person name="Kadotani N."/>
            <person name="Izui H."/>
            <person name="Katashkina J.I."/>
            <person name="Kuvaeva T.M."/>
            <person name="Andreeva I.G."/>
            <person name="Golubeva L.I."/>
            <person name="Malko D.B."/>
            <person name="Makeev V.J."/>
            <person name="Mashko S.V."/>
            <person name="Kozlov Y.I."/>
        </authorList>
    </citation>
    <scope>NUCLEOTIDE SEQUENCE [LARGE SCALE GENOMIC DNA]</scope>
    <source>
        <strain evidence="10">AJ13355</strain>
    </source>
</reference>
<dbReference type="PANTHER" id="PTHR11328">
    <property type="entry name" value="MAJOR FACILITATOR SUPERFAMILY DOMAIN-CONTAINING PROTEIN"/>
    <property type="match status" value="1"/>
</dbReference>
<evidence type="ECO:0000313" key="10">
    <source>
        <dbReference type="Proteomes" id="UP000006690"/>
    </source>
</evidence>
<feature type="transmembrane region" description="Helical" evidence="8">
    <location>
        <begin position="421"/>
        <end position="443"/>
    </location>
</feature>
<dbReference type="PANTHER" id="PTHR11328:SF24">
    <property type="entry name" value="MAJOR FACILITATOR SUPERFAMILY (MFS) PROFILE DOMAIN-CONTAINING PROTEIN"/>
    <property type="match status" value="1"/>
</dbReference>
<dbReference type="GO" id="GO:0008643">
    <property type="term" value="P:carbohydrate transport"/>
    <property type="evidence" value="ECO:0007669"/>
    <property type="project" value="InterPro"/>
</dbReference>
<dbReference type="GO" id="GO:0005886">
    <property type="term" value="C:plasma membrane"/>
    <property type="evidence" value="ECO:0007669"/>
    <property type="project" value="UniProtKB-SubCell"/>
</dbReference>
<feature type="transmembrane region" description="Helical" evidence="8">
    <location>
        <begin position="197"/>
        <end position="219"/>
    </location>
</feature>
<organism evidence="9 10">
    <name type="scientific">Pantoea ananatis (strain AJ13355)</name>
    <dbReference type="NCBI Taxonomy" id="932677"/>
    <lineage>
        <taxon>Bacteria</taxon>
        <taxon>Pseudomonadati</taxon>
        <taxon>Pseudomonadota</taxon>
        <taxon>Gammaproteobacteria</taxon>
        <taxon>Enterobacterales</taxon>
        <taxon>Erwiniaceae</taxon>
        <taxon>Pantoea</taxon>
    </lineage>
</organism>
<dbReference type="EMBL" id="AP012032">
    <property type="protein sequence ID" value="BAK11968.1"/>
    <property type="molecule type" value="Genomic_DNA"/>
</dbReference>
<evidence type="ECO:0000256" key="4">
    <source>
        <dbReference type="ARBA" id="ARBA00022475"/>
    </source>
</evidence>
<dbReference type="OrthoDB" id="181905at2"/>
<dbReference type="KEGG" id="paj:PAJ_1888"/>
<evidence type="ECO:0000256" key="1">
    <source>
        <dbReference type="ARBA" id="ARBA00004651"/>
    </source>
</evidence>
<dbReference type="InterPro" id="IPR036259">
    <property type="entry name" value="MFS_trans_sf"/>
</dbReference>
<keyword evidence="7 8" id="KW-0472">Membrane</keyword>
<evidence type="ECO:0000256" key="6">
    <source>
        <dbReference type="ARBA" id="ARBA00022989"/>
    </source>
</evidence>
<keyword evidence="5 8" id="KW-0812">Transmembrane</keyword>